<keyword evidence="4" id="KW-0233">DNA recombination</keyword>
<dbReference type="CDD" id="cd04493">
    <property type="entry name" value="BRCA2DBD_OB1"/>
    <property type="match status" value="1"/>
</dbReference>
<keyword evidence="2" id="KW-0227">DNA damage</keyword>
<dbReference type="InterPro" id="IPR002093">
    <property type="entry name" value="BRCA2_repeat"/>
</dbReference>
<proteinExistence type="predicted"/>
<dbReference type="SUPFAM" id="SSF81878">
    <property type="entry name" value="BRCA2 tower domain"/>
    <property type="match status" value="1"/>
</dbReference>
<evidence type="ECO:0000256" key="1">
    <source>
        <dbReference type="ARBA" id="ARBA00022737"/>
    </source>
</evidence>
<keyword evidence="9" id="KW-1185">Reference proteome</keyword>
<dbReference type="PROSITE" id="PS50138">
    <property type="entry name" value="BRCA2_REPEAT"/>
    <property type="match status" value="3"/>
</dbReference>
<dbReference type="InterPro" id="IPR015525">
    <property type="entry name" value="BRCA2"/>
</dbReference>
<keyword evidence="5" id="KW-0234">DNA repair</keyword>
<dbReference type="FunCoup" id="A0A2G5EV10">
    <property type="interactions" value="263"/>
</dbReference>
<dbReference type="STRING" id="218851.A0A2G5EV10"/>
<dbReference type="InterPro" id="IPR015252">
    <property type="entry name" value="BRCA2_hlx"/>
</dbReference>
<evidence type="ECO:0000256" key="5">
    <source>
        <dbReference type="ARBA" id="ARBA00023204"/>
    </source>
</evidence>
<keyword evidence="1" id="KW-0677">Repeat</keyword>
<keyword evidence="3" id="KW-0238">DNA-binding</keyword>
<dbReference type="EMBL" id="KZ305021">
    <property type="protein sequence ID" value="PIA59576.1"/>
    <property type="molecule type" value="Genomic_DNA"/>
</dbReference>
<dbReference type="GO" id="GO:0000724">
    <property type="term" value="P:double-strand break repair via homologous recombination"/>
    <property type="evidence" value="ECO:0007669"/>
    <property type="project" value="InterPro"/>
</dbReference>
<dbReference type="Gene3D" id="2.40.50.140">
    <property type="entry name" value="Nucleic acid-binding proteins"/>
    <property type="match status" value="2"/>
</dbReference>
<dbReference type="InParanoid" id="A0A2G5EV10"/>
<gene>
    <name evidence="8" type="ORF">AQUCO_00400456v1</name>
</gene>
<evidence type="ECO:0000256" key="3">
    <source>
        <dbReference type="ARBA" id="ARBA00023125"/>
    </source>
</evidence>
<dbReference type="Pfam" id="PF09103">
    <property type="entry name" value="BRCA-2_OB1"/>
    <property type="match status" value="1"/>
</dbReference>
<evidence type="ECO:0000259" key="7">
    <source>
        <dbReference type="SMART" id="SM01341"/>
    </source>
</evidence>
<dbReference type="Pfam" id="PF09169">
    <property type="entry name" value="BRCA-2_helical"/>
    <property type="match status" value="1"/>
</dbReference>
<name>A0A2G5EV10_AQUCA</name>
<dbReference type="GO" id="GO:0003677">
    <property type="term" value="F:DNA binding"/>
    <property type="evidence" value="ECO:0007669"/>
    <property type="project" value="UniProtKB-KW"/>
</dbReference>
<dbReference type="InterPro" id="IPR015187">
    <property type="entry name" value="BRCA2_OB_1"/>
</dbReference>
<organism evidence="8 9">
    <name type="scientific">Aquilegia coerulea</name>
    <name type="common">Rocky mountain columbine</name>
    <dbReference type="NCBI Taxonomy" id="218851"/>
    <lineage>
        <taxon>Eukaryota</taxon>
        <taxon>Viridiplantae</taxon>
        <taxon>Streptophyta</taxon>
        <taxon>Embryophyta</taxon>
        <taxon>Tracheophyta</taxon>
        <taxon>Spermatophyta</taxon>
        <taxon>Magnoliopsida</taxon>
        <taxon>Ranunculales</taxon>
        <taxon>Ranunculaceae</taxon>
        <taxon>Thalictroideae</taxon>
        <taxon>Aquilegia</taxon>
    </lineage>
</organism>
<dbReference type="SUPFAM" id="SSF50249">
    <property type="entry name" value="Nucleic acid-binding proteins"/>
    <property type="match status" value="3"/>
</dbReference>
<protein>
    <recommendedName>
        <fullName evidence="7">Tower domain-containing protein</fullName>
    </recommendedName>
</protein>
<dbReference type="InterPro" id="IPR036315">
    <property type="entry name" value="BRCA2_hlx_sf"/>
</dbReference>
<dbReference type="AlphaFoldDB" id="A0A2G5EV10"/>
<dbReference type="PANTHER" id="PTHR11289">
    <property type="entry name" value="BREAST CANCER TYPE 2 SUSCEPTIBILITY PROTEIN BRCA2"/>
    <property type="match status" value="1"/>
</dbReference>
<dbReference type="InterPro" id="IPR012340">
    <property type="entry name" value="NA-bd_OB-fold"/>
</dbReference>
<dbReference type="PANTHER" id="PTHR11289:SF0">
    <property type="entry name" value="BREAST CANCER TYPE 2 SUSCEPTIBILITY PROTEIN"/>
    <property type="match status" value="1"/>
</dbReference>
<feature type="region of interest" description="Disordered" evidence="6">
    <location>
        <begin position="348"/>
        <end position="369"/>
    </location>
</feature>
<evidence type="ECO:0000313" key="8">
    <source>
        <dbReference type="EMBL" id="PIA59576.1"/>
    </source>
</evidence>
<feature type="domain" description="Tower" evidence="7">
    <location>
        <begin position="816"/>
        <end position="857"/>
    </location>
</feature>
<dbReference type="Proteomes" id="UP000230069">
    <property type="component" value="Unassembled WGS sequence"/>
</dbReference>
<evidence type="ECO:0000256" key="6">
    <source>
        <dbReference type="SAM" id="MobiDB-lite"/>
    </source>
</evidence>
<accession>A0A2G5EV10</accession>
<dbReference type="SUPFAM" id="SSF81872">
    <property type="entry name" value="BRCA2 helical domain"/>
    <property type="match status" value="1"/>
</dbReference>
<dbReference type="GO" id="GO:0006355">
    <property type="term" value="P:regulation of DNA-templated transcription"/>
    <property type="evidence" value="ECO:0007669"/>
    <property type="project" value="TreeGrafter"/>
</dbReference>
<dbReference type="SMART" id="SM01341">
    <property type="entry name" value="Tower"/>
    <property type="match status" value="1"/>
</dbReference>
<evidence type="ECO:0000256" key="2">
    <source>
        <dbReference type="ARBA" id="ARBA00022763"/>
    </source>
</evidence>
<evidence type="ECO:0000313" key="9">
    <source>
        <dbReference type="Proteomes" id="UP000230069"/>
    </source>
</evidence>
<reference evidence="8 9" key="1">
    <citation type="submission" date="2017-09" db="EMBL/GenBank/DDBJ databases">
        <title>WGS assembly of Aquilegia coerulea Goldsmith.</title>
        <authorList>
            <person name="Hodges S."/>
            <person name="Kramer E."/>
            <person name="Nordborg M."/>
            <person name="Tomkins J."/>
            <person name="Borevitz J."/>
            <person name="Derieg N."/>
            <person name="Yan J."/>
            <person name="Mihaltcheva S."/>
            <person name="Hayes R.D."/>
            <person name="Rokhsar D."/>
        </authorList>
    </citation>
    <scope>NUCLEOTIDE SEQUENCE [LARGE SCALE GENOMIC DNA]</scope>
    <source>
        <strain evidence="9">cv. Goldsmith</strain>
    </source>
</reference>
<dbReference type="OrthoDB" id="21095at2759"/>
<evidence type="ECO:0000256" key="4">
    <source>
        <dbReference type="ARBA" id="ARBA00023172"/>
    </source>
</evidence>
<sequence>MPTWQIFSDAGNTYRWVSYGQASMNSVEAQSHKTLINCENPTSRLPSIEDLLIQGSSKLLPNCGAMYDEKAPLFRTGSGKSVEVKQSSITKAMSVLNEGDVSDTGSLRVLQNCCNVHVEKSSMFRTGSGKPVEVKQASVLKALSVLGEDDVTDRGCSKILQDFGGVHDEKSAMFRTGSGKSVEVKQSSIMKALTVLGTDDVTSRGQMCATTSGRGFSNSLFQTASGKTVNLSPASLVRAEALLGLEESSVQKIADKSNGWENSSNQKKGGRRHINATVASRPISEYPVSGQTDVYAMGCESRELLPDFLASEMLKSTGKPPPIKFQTAGGKSISISDNAMQRAKSLLGDSEFGNSSNKGGADGQFHSPLKENRLSGTSFNQENAIFASRLEHIPAKRKSNSKSFFPPKAPIFKENKGSTAIEAFVSAQTIGPRTNPLGRSSCGPLVDISNSIGTAYADQNKIPHEKRRFGKLSSVSPFKKPRNSRFSTPLTSNISLLPYGTTTLTSREPCSKEKIFARYPFQVARATVKDFFGGPPHQTYQSKHISPEVKCMNGETAEIYTFHEASHLDGIGADAFRHMLAQSGVSMQYATREWVANHYKWIVWKLACYERGYPAKTIGKYLTVSNVLEELKYRYEREVNHAHRSALKRILEGDASPASMVVLCISAIRSNLDDRLDLEPAVAIYEDTNKLSGAKMADNSKVAKIELTDGWYAIDAILDVPLSKQLVAKKLFIGQKLRIWRAGLCGWVAPTSPLESSRTVSLQLNMNGTYRAHWADKLGLCRGPATPLAFSCIKSDGGVVPKTLVGITRIYPILYKESLADGGSLVRSERMERKIQQVYNQKRSTIAEGLVSEFQKDVSSFSSKNENDSHEGAELLKILEKSAEPELVMAELSTNQLTSFANYQAKQAEIRQSDMEKKIEKALKEAGLSERHVKPFMRVRVVGLTSNHSPRKNCHREGLITIWNPTEKQQQLELVEGHAYTVAGLIPLNSDSETIYLHARGSTTTWQTLPSSAIASFDPFFTPRKPVFLSNMGELPLASEFDIAALVVYVGDVYLSGHHKKQWVFVTDGSIAVSELESKDVSNCLLAISICTPTADNDSFAPISSTLAGSTIGFINLVKRAHDPMNHLWVAEATDNSTYSFRYDIPGYYHLKEVAGSACKWAKMSSLAIQKLKEKILFIVGNGKS</sequence>
<dbReference type="Pfam" id="PF00634">
    <property type="entry name" value="BRCA2"/>
    <property type="match status" value="3"/>
</dbReference>
<dbReference type="InterPro" id="IPR015205">
    <property type="entry name" value="Tower_dom"/>
</dbReference>
<dbReference type="Gene3D" id="6.10.70.10">
    <property type="match status" value="1"/>
</dbReference>
<dbReference type="FunFam" id="2.40.50.140:FF:000262">
    <property type="entry name" value="Protein BREAST CANCER SUSCEPTIBILITY 2 homolog B"/>
    <property type="match status" value="1"/>
</dbReference>